<comment type="caution">
    <text evidence="3">The sequence shown here is derived from an EMBL/GenBank/DDBJ whole genome shotgun (WGS) entry which is preliminary data.</text>
</comment>
<dbReference type="AlphaFoldDB" id="A0A9P5PY60"/>
<feature type="region of interest" description="Disordered" evidence="1">
    <location>
        <begin position="248"/>
        <end position="335"/>
    </location>
</feature>
<proteinExistence type="predicted"/>
<evidence type="ECO:0000313" key="3">
    <source>
        <dbReference type="EMBL" id="KAF9070617.1"/>
    </source>
</evidence>
<feature type="region of interest" description="Disordered" evidence="1">
    <location>
        <begin position="42"/>
        <end position="67"/>
    </location>
</feature>
<feature type="compositionally biased region" description="Basic residues" evidence="1">
    <location>
        <begin position="252"/>
        <end position="264"/>
    </location>
</feature>
<protein>
    <submittedName>
        <fullName evidence="3">Uncharacterized protein</fullName>
    </submittedName>
</protein>
<gene>
    <name evidence="3" type="ORF">BDP27DRAFT_1362492</name>
</gene>
<feature type="chain" id="PRO_5040461814" evidence="2">
    <location>
        <begin position="24"/>
        <end position="335"/>
    </location>
</feature>
<dbReference type="Proteomes" id="UP000772434">
    <property type="component" value="Unassembled WGS sequence"/>
</dbReference>
<name>A0A9P5PY60_9AGAR</name>
<sequence length="335" mass="37268">MLPSHIRCFVLVFSVVLISAVHALPAPSAAIEPIAPRSPIVPGSVAPGSPSRSTGGPHPIVPDSRSQSEAGLSWNKAHWSLPYRATILDLTKFPVIWDETNPPEFIPVAHQVKYWVGLTISTVVGTTADGKTYYSNPKKPSTKKLSAKDSGPKMAVFVYETRGLANDVTKICSGEWPCIGLRVSVRPKQAYYAIYDIKPNVALEELKHAGYLNKESKKEWNEYDIEFWNLFPREEFQRKWPKLKEAIDRRHQEHKSKVTKQKIRNTRESRIRKNGRMALEPNAQAAQVQEMEDRSNPGPGRGSERGSPESNEGKGKQPEASSSGKGRMALSSIMS</sequence>
<accession>A0A9P5PY60</accession>
<dbReference type="EMBL" id="JADNRY010000039">
    <property type="protein sequence ID" value="KAF9070617.1"/>
    <property type="molecule type" value="Genomic_DNA"/>
</dbReference>
<keyword evidence="2" id="KW-0732">Signal</keyword>
<evidence type="ECO:0000256" key="1">
    <source>
        <dbReference type="SAM" id="MobiDB-lite"/>
    </source>
</evidence>
<evidence type="ECO:0000256" key="2">
    <source>
        <dbReference type="SAM" id="SignalP"/>
    </source>
</evidence>
<evidence type="ECO:0000313" key="4">
    <source>
        <dbReference type="Proteomes" id="UP000772434"/>
    </source>
</evidence>
<organism evidence="3 4">
    <name type="scientific">Rhodocollybia butyracea</name>
    <dbReference type="NCBI Taxonomy" id="206335"/>
    <lineage>
        <taxon>Eukaryota</taxon>
        <taxon>Fungi</taxon>
        <taxon>Dikarya</taxon>
        <taxon>Basidiomycota</taxon>
        <taxon>Agaricomycotina</taxon>
        <taxon>Agaricomycetes</taxon>
        <taxon>Agaricomycetidae</taxon>
        <taxon>Agaricales</taxon>
        <taxon>Marasmiineae</taxon>
        <taxon>Omphalotaceae</taxon>
        <taxon>Rhodocollybia</taxon>
    </lineage>
</organism>
<reference evidence="3" key="1">
    <citation type="submission" date="2020-11" db="EMBL/GenBank/DDBJ databases">
        <authorList>
            <consortium name="DOE Joint Genome Institute"/>
            <person name="Ahrendt S."/>
            <person name="Riley R."/>
            <person name="Andreopoulos W."/>
            <person name="Labutti K."/>
            <person name="Pangilinan J."/>
            <person name="Ruiz-Duenas F.J."/>
            <person name="Barrasa J.M."/>
            <person name="Sanchez-Garcia M."/>
            <person name="Camarero S."/>
            <person name="Miyauchi S."/>
            <person name="Serrano A."/>
            <person name="Linde D."/>
            <person name="Babiker R."/>
            <person name="Drula E."/>
            <person name="Ayuso-Fernandez I."/>
            <person name="Pacheco R."/>
            <person name="Padilla G."/>
            <person name="Ferreira P."/>
            <person name="Barriuso J."/>
            <person name="Kellner H."/>
            <person name="Castanera R."/>
            <person name="Alfaro M."/>
            <person name="Ramirez L."/>
            <person name="Pisabarro A.G."/>
            <person name="Kuo A."/>
            <person name="Tritt A."/>
            <person name="Lipzen A."/>
            <person name="He G."/>
            <person name="Yan M."/>
            <person name="Ng V."/>
            <person name="Cullen D."/>
            <person name="Martin F."/>
            <person name="Rosso M.-N."/>
            <person name="Henrissat B."/>
            <person name="Hibbett D."/>
            <person name="Martinez A.T."/>
            <person name="Grigoriev I.V."/>
        </authorList>
    </citation>
    <scope>NUCLEOTIDE SEQUENCE</scope>
    <source>
        <strain evidence="3">AH 40177</strain>
    </source>
</reference>
<feature type="compositionally biased region" description="Basic and acidic residues" evidence="1">
    <location>
        <begin position="302"/>
        <end position="317"/>
    </location>
</feature>
<keyword evidence="4" id="KW-1185">Reference proteome</keyword>
<feature type="signal peptide" evidence="2">
    <location>
        <begin position="1"/>
        <end position="23"/>
    </location>
</feature>